<organism evidence="4 5">
    <name type="scientific">Vibrio caribbeanicus ATCC BAA-2122</name>
    <dbReference type="NCBI Taxonomy" id="796620"/>
    <lineage>
        <taxon>Bacteria</taxon>
        <taxon>Pseudomonadati</taxon>
        <taxon>Pseudomonadota</taxon>
        <taxon>Gammaproteobacteria</taxon>
        <taxon>Vibrionales</taxon>
        <taxon>Vibrionaceae</taxon>
        <taxon>Vibrio</taxon>
    </lineage>
</organism>
<dbReference type="EMBL" id="AEIU01000059">
    <property type="protein sequence ID" value="EFP97386.1"/>
    <property type="molecule type" value="Genomic_DNA"/>
</dbReference>
<comment type="caution">
    <text evidence="4">The sequence shown here is derived from an EMBL/GenBank/DDBJ whole genome shotgun (WGS) entry which is preliminary data.</text>
</comment>
<dbReference type="AlphaFoldDB" id="E3BHU7"/>
<name>E3BHU7_9VIBR</name>
<gene>
    <name evidence="4" type="ORF">VIBC2010_18374</name>
</gene>
<dbReference type="Proteomes" id="UP000002943">
    <property type="component" value="Unassembled WGS sequence"/>
</dbReference>
<keyword evidence="5" id="KW-1185">Reference proteome</keyword>
<evidence type="ECO:0000313" key="5">
    <source>
        <dbReference type="Proteomes" id="UP000002943"/>
    </source>
</evidence>
<dbReference type="GO" id="GO:0016020">
    <property type="term" value="C:membrane"/>
    <property type="evidence" value="ECO:0007669"/>
    <property type="project" value="TreeGrafter"/>
</dbReference>
<dbReference type="eggNOG" id="COG2267">
    <property type="taxonomic scope" value="Bacteria"/>
</dbReference>
<evidence type="ECO:0000313" key="4">
    <source>
        <dbReference type="EMBL" id="EFP97386.1"/>
    </source>
</evidence>
<sequence>MEQNHYYPIESGRIATIEYGDKQTADLSVVFLHGWLDNAASFSSVMEALHQKCPQIHLCAIDLPGHGLSEHKSGSNFYQFLDYIDDVNQVLAHISPSRLVIVGHSLGALIAGCYSAAFPEKVTALIQIEGLKPISEDESNVVTRLREGILSRQRVRNKKARTLQSEQDAIALRAQINNIREDLIAPIVRRSLHLTEMSLAWRYDSKLQAQSLYRMSADQADAFQAHIQCPHLLILGENGYSTLKVHSFDPLTFPTVETVVGGHHCHLESHIRVTELIFGLLNRI</sequence>
<evidence type="ECO:0000256" key="2">
    <source>
        <dbReference type="ARBA" id="ARBA00022801"/>
    </source>
</evidence>
<evidence type="ECO:0000259" key="3">
    <source>
        <dbReference type="Pfam" id="PF00561"/>
    </source>
</evidence>
<dbReference type="RefSeq" id="WP_009600576.1">
    <property type="nucleotide sequence ID" value="NZ_AEIU01000059.1"/>
</dbReference>
<reference evidence="4 5" key="1">
    <citation type="journal article" date="2012" name="Int. J. Syst. Evol. Microbiol.">
        <title>Vibrio caribbeanicus sp. nov., isolated from the marine sponge Scleritoderma cyanea.</title>
        <authorList>
            <person name="Hoffmann M."/>
            <person name="Monday S.R."/>
            <person name="Allard M.W."/>
            <person name="Strain E.A."/>
            <person name="Whittaker P."/>
            <person name="Naum M."/>
            <person name="McCarthy P.J."/>
            <person name="Lopez J.V."/>
            <person name="Fischer M."/>
            <person name="Brown E.W."/>
        </authorList>
    </citation>
    <scope>NUCLEOTIDE SEQUENCE [LARGE SCALE GENOMIC DNA]</scope>
    <source>
        <strain evidence="4 5">ATCC BAA-2122</strain>
    </source>
</reference>
<dbReference type="Gene3D" id="3.40.50.1820">
    <property type="entry name" value="alpha/beta hydrolase"/>
    <property type="match status" value="1"/>
</dbReference>
<protein>
    <recommendedName>
        <fullName evidence="3">AB hydrolase-1 domain-containing protein</fullName>
    </recommendedName>
</protein>
<dbReference type="GO" id="GO:0016787">
    <property type="term" value="F:hydrolase activity"/>
    <property type="evidence" value="ECO:0007669"/>
    <property type="project" value="UniProtKB-KW"/>
</dbReference>
<dbReference type="InterPro" id="IPR000073">
    <property type="entry name" value="AB_hydrolase_1"/>
</dbReference>
<dbReference type="STRING" id="796620.VIBC2010_18374"/>
<proteinExistence type="inferred from homology"/>
<comment type="similarity">
    <text evidence="1">Belongs to the AB hydrolase superfamily.</text>
</comment>
<feature type="domain" description="AB hydrolase-1" evidence="3">
    <location>
        <begin position="29"/>
        <end position="133"/>
    </location>
</feature>
<dbReference type="PANTHER" id="PTHR43798:SF14">
    <property type="entry name" value="SERINE HYDROLASE-LIKE PROTEIN DDB_G0286239"/>
    <property type="match status" value="1"/>
</dbReference>
<dbReference type="PANTHER" id="PTHR43798">
    <property type="entry name" value="MONOACYLGLYCEROL LIPASE"/>
    <property type="match status" value="1"/>
</dbReference>
<dbReference type="SUPFAM" id="SSF53474">
    <property type="entry name" value="alpha/beta-Hydrolases"/>
    <property type="match status" value="1"/>
</dbReference>
<dbReference type="OrthoDB" id="149912at2"/>
<dbReference type="InterPro" id="IPR050266">
    <property type="entry name" value="AB_hydrolase_sf"/>
</dbReference>
<dbReference type="InterPro" id="IPR029058">
    <property type="entry name" value="AB_hydrolase_fold"/>
</dbReference>
<dbReference type="Pfam" id="PF00561">
    <property type="entry name" value="Abhydrolase_1"/>
    <property type="match status" value="1"/>
</dbReference>
<accession>E3BHU7</accession>
<evidence type="ECO:0000256" key="1">
    <source>
        <dbReference type="ARBA" id="ARBA00008645"/>
    </source>
</evidence>
<keyword evidence="2" id="KW-0378">Hydrolase</keyword>